<evidence type="ECO:0000259" key="2">
    <source>
        <dbReference type="Pfam" id="PF16861"/>
    </source>
</evidence>
<dbReference type="EC" id="2.1.3.12" evidence="3"/>
<dbReference type="InterPro" id="IPR038152">
    <property type="entry name" value="Carbam_trans_C_sf"/>
</dbReference>
<keyword evidence="3" id="KW-0808">Transferase</keyword>
<feature type="region of interest" description="Disordered" evidence="1">
    <location>
        <begin position="281"/>
        <end position="301"/>
    </location>
</feature>
<feature type="compositionally biased region" description="Polar residues" evidence="1">
    <location>
        <begin position="281"/>
        <end position="293"/>
    </location>
</feature>
<dbReference type="EMBL" id="UPHU01000001">
    <property type="protein sequence ID" value="VBA47611.1"/>
    <property type="molecule type" value="Genomic_DNA"/>
</dbReference>
<dbReference type="InterPro" id="IPR051338">
    <property type="entry name" value="NodU/CmcH_Carbamoyltrnsfr"/>
</dbReference>
<name>A0A498QKR2_9MYCO</name>
<dbReference type="GO" id="GO:0016740">
    <property type="term" value="F:transferase activity"/>
    <property type="evidence" value="ECO:0007669"/>
    <property type="project" value="UniProtKB-KW"/>
</dbReference>
<dbReference type="AlphaFoldDB" id="A0A498QKR2"/>
<reference evidence="3 4" key="1">
    <citation type="submission" date="2018-09" db="EMBL/GenBank/DDBJ databases">
        <authorList>
            <person name="Tagini F."/>
        </authorList>
    </citation>
    <scope>NUCLEOTIDE SEQUENCE [LARGE SCALE GENOMIC DNA]</scope>
    <source>
        <strain evidence="3 4">MK142</strain>
    </source>
</reference>
<dbReference type="Gene3D" id="3.90.870.20">
    <property type="entry name" value="Carbamoyltransferase, C-terminal domain"/>
    <property type="match status" value="1"/>
</dbReference>
<gene>
    <name evidence="3" type="primary">novN_1</name>
    <name evidence="3" type="ORF">LAUMK142_00850</name>
</gene>
<sequence length="337" mass="35488">MLDGIGEDGTGGYASGLVADGRRDGPAIRRTFTLEQSLGLFYQRMIGVVGFGVFDEYKVMALAADGDAGLYGDLFASMFELLPDGDYRFATPAAQFDRLAGAGLIGRAQLPATHTHLGHMNVVVEVRPDRRAALAGQTVARADNPRLWELLEALGERTGVPVLINTSFNRAGEPLVDSLDDAVDAFLGMGLDRMVLGERLVAHVGSLDTTLPSLTLGLAPYKKVVRRALSFRMAGFGTPSKAPRPAFSTTSACVSHRLRSNCWCAATAARPSANSVSDGVATSANGQTLSPNCSTSGVGGRSCSGRRMRITEYPALVRIVAPPGLSHPVGGPDRRGG</sequence>
<dbReference type="InterPro" id="IPR031730">
    <property type="entry name" value="Carbam_trans_C"/>
</dbReference>
<dbReference type="Proteomes" id="UP000268285">
    <property type="component" value="Unassembled WGS sequence"/>
</dbReference>
<dbReference type="Pfam" id="PF16861">
    <property type="entry name" value="Carbam_trans_C"/>
    <property type="match status" value="1"/>
</dbReference>
<accession>A0A498QKR2</accession>
<protein>
    <submittedName>
        <fullName evidence="3">Decarbamoylnovobiocin carbamoyltransferase</fullName>
        <ecNumber evidence="3">2.1.3.12</ecNumber>
    </submittedName>
</protein>
<dbReference type="PANTHER" id="PTHR34847:SF1">
    <property type="entry name" value="NODULATION PROTEIN U"/>
    <property type="match status" value="1"/>
</dbReference>
<organism evidence="3 4">
    <name type="scientific">Mycobacterium pseudokansasii</name>
    <dbReference type="NCBI Taxonomy" id="2341080"/>
    <lineage>
        <taxon>Bacteria</taxon>
        <taxon>Bacillati</taxon>
        <taxon>Actinomycetota</taxon>
        <taxon>Actinomycetes</taxon>
        <taxon>Mycobacteriales</taxon>
        <taxon>Mycobacteriaceae</taxon>
        <taxon>Mycobacterium</taxon>
    </lineage>
</organism>
<evidence type="ECO:0000313" key="4">
    <source>
        <dbReference type="Proteomes" id="UP000268285"/>
    </source>
</evidence>
<dbReference type="PANTHER" id="PTHR34847">
    <property type="entry name" value="NODULATION PROTEIN U"/>
    <property type="match status" value="1"/>
</dbReference>
<evidence type="ECO:0000313" key="3">
    <source>
        <dbReference type="EMBL" id="VBA47611.1"/>
    </source>
</evidence>
<evidence type="ECO:0000256" key="1">
    <source>
        <dbReference type="SAM" id="MobiDB-lite"/>
    </source>
</evidence>
<feature type="domain" description="Carbamoyltransferase C-terminal" evidence="2">
    <location>
        <begin position="137"/>
        <end position="201"/>
    </location>
</feature>
<proteinExistence type="predicted"/>
<keyword evidence="4" id="KW-1185">Reference proteome</keyword>